<evidence type="ECO:0000313" key="1">
    <source>
        <dbReference type="EMBL" id="GKX68476.1"/>
    </source>
</evidence>
<reference evidence="1" key="1">
    <citation type="journal article" date="2025" name="Int. J. Syst. Evol. Microbiol.">
        <title>Inconstantimicrobium mannanitabidum sp. nov., a novel member of the family Clostridiaceae isolated from anoxic soil under the treatment of reductive soil disinfestation.</title>
        <authorList>
            <person name="Ueki A."/>
            <person name="Tonouchi A."/>
            <person name="Honma S."/>
            <person name="Kaku N."/>
            <person name="Ueki K."/>
        </authorList>
    </citation>
    <scope>NUCLEOTIDE SEQUENCE</scope>
    <source>
        <strain evidence="1">TW13</strain>
    </source>
</reference>
<comment type="caution">
    <text evidence="1">The sequence shown here is derived from an EMBL/GenBank/DDBJ whole genome shotgun (WGS) entry which is preliminary data.</text>
</comment>
<protein>
    <submittedName>
        <fullName evidence="1">Uncharacterized protein</fullName>
    </submittedName>
</protein>
<name>A0ACB5RH93_9CLOT</name>
<sequence length="158" mass="18478">MNIDKFYAQQRKYNQSLTVDPNLDNYKLIARKYLSLHVKLSTLANETKCFKYWIDANKNIKKNIVFDKYIECLSHILTIGLDSNYTGISEITVKPNDYCLSDQFLNLYVDINDLIMSSSKDHYETLLEDFISLGISLSLSEQQIEDLFFNDFYNKIAL</sequence>
<gene>
    <name evidence="1" type="ORF">rsdtw13_37340</name>
</gene>
<proteinExistence type="predicted"/>
<evidence type="ECO:0000313" key="2">
    <source>
        <dbReference type="Proteomes" id="UP001058074"/>
    </source>
</evidence>
<organism evidence="1 2">
    <name type="scientific">Inconstantimicrobium mannanitabidum</name>
    <dbReference type="NCBI Taxonomy" id="1604901"/>
    <lineage>
        <taxon>Bacteria</taxon>
        <taxon>Bacillati</taxon>
        <taxon>Bacillota</taxon>
        <taxon>Clostridia</taxon>
        <taxon>Eubacteriales</taxon>
        <taxon>Clostridiaceae</taxon>
        <taxon>Inconstantimicrobium</taxon>
    </lineage>
</organism>
<keyword evidence="2" id="KW-1185">Reference proteome</keyword>
<dbReference type="Proteomes" id="UP001058074">
    <property type="component" value="Unassembled WGS sequence"/>
</dbReference>
<accession>A0ACB5RH93</accession>
<dbReference type="EMBL" id="BROD01000001">
    <property type="protein sequence ID" value="GKX68476.1"/>
    <property type="molecule type" value="Genomic_DNA"/>
</dbReference>